<dbReference type="RefSeq" id="WP_311554022.1">
    <property type="nucleotide sequence ID" value="NZ_JAVREJ010000001.1"/>
</dbReference>
<reference evidence="2" key="1">
    <citation type="submission" date="2023-07" db="EMBL/GenBank/DDBJ databases">
        <title>30 novel species of actinomycetes from the DSMZ collection.</title>
        <authorList>
            <person name="Nouioui I."/>
        </authorList>
    </citation>
    <scope>NUCLEOTIDE SEQUENCE [LARGE SCALE GENOMIC DNA]</scope>
    <source>
        <strain evidence="2">DSM 45834</strain>
    </source>
</reference>
<name>A0ABU2N2I1_9PSEU</name>
<comment type="caution">
    <text evidence="1">The sequence shown here is derived from an EMBL/GenBank/DDBJ whole genome shotgun (WGS) entry which is preliminary data.</text>
</comment>
<gene>
    <name evidence="1" type="ORF">RM445_01115</name>
</gene>
<keyword evidence="2" id="KW-1185">Reference proteome</keyword>
<proteinExistence type="predicted"/>
<evidence type="ECO:0008006" key="3">
    <source>
        <dbReference type="Google" id="ProtNLM"/>
    </source>
</evidence>
<evidence type="ECO:0000313" key="2">
    <source>
        <dbReference type="Proteomes" id="UP001183202"/>
    </source>
</evidence>
<accession>A0ABU2N2I1</accession>
<protein>
    <recommendedName>
        <fullName evidence="3">YqcI/YcgG family protein</fullName>
    </recommendedName>
</protein>
<dbReference type="Proteomes" id="UP001183202">
    <property type="component" value="Unassembled WGS sequence"/>
</dbReference>
<evidence type="ECO:0000313" key="1">
    <source>
        <dbReference type="EMBL" id="MDT0348123.1"/>
    </source>
</evidence>
<organism evidence="1 2">
    <name type="scientific">Pseudonocardia charpentierae</name>
    <dbReference type="NCBI Taxonomy" id="3075545"/>
    <lineage>
        <taxon>Bacteria</taxon>
        <taxon>Bacillati</taxon>
        <taxon>Actinomycetota</taxon>
        <taxon>Actinomycetes</taxon>
        <taxon>Pseudonocardiales</taxon>
        <taxon>Pseudonocardiaceae</taxon>
        <taxon>Pseudonocardia</taxon>
    </lineage>
</organism>
<dbReference type="EMBL" id="JAVREJ010000001">
    <property type="protein sequence ID" value="MDT0348123.1"/>
    <property type="molecule type" value="Genomic_DNA"/>
</dbReference>
<sequence>MSDRIDQLLAAIRSSPCPYARSGRYVLGAEWSGTFADPSSLDRLASVLGGESGKRGTDRADTVIAVSYHPGVEPTCHHLSRMLLKCLSGLRERDSLAATRLAAELSHRRETWDFTFGAVRYFVPVFSSSYRPDHSRKWDMADSTVLLFQPEYAFRRFRISSGRPDRRLLSEQVLARFSERGRPYPIETVTIWPKASRFVKPERDEDGPIHWWLSE</sequence>